<comment type="caution">
    <text evidence="1">The sequence shown here is derived from an EMBL/GenBank/DDBJ whole genome shotgun (WGS) entry which is preliminary data.</text>
</comment>
<gene>
    <name evidence="1" type="ORF">RJT34_01084</name>
</gene>
<sequence length="94" mass="10014">MDICGTSFFLQFGSEVRILQMSTSSLANYNNNGTVFLVLMKIIIAGLESSGLLAKLVESECGGLVVVGGEKKGKNFKNKKGEGACGVDIRPVFH</sequence>
<keyword evidence="2" id="KW-1185">Reference proteome</keyword>
<accession>A0AAN9Q0D3</accession>
<proteinExistence type="predicted"/>
<evidence type="ECO:0000313" key="2">
    <source>
        <dbReference type="Proteomes" id="UP001359559"/>
    </source>
</evidence>
<evidence type="ECO:0000313" key="1">
    <source>
        <dbReference type="EMBL" id="KAK7317117.1"/>
    </source>
</evidence>
<dbReference type="EMBL" id="JAYKXN010000001">
    <property type="protein sequence ID" value="KAK7317117.1"/>
    <property type="molecule type" value="Genomic_DNA"/>
</dbReference>
<name>A0AAN9Q0D3_CLITE</name>
<protein>
    <submittedName>
        <fullName evidence="1">Uncharacterized protein</fullName>
    </submittedName>
</protein>
<dbReference type="Proteomes" id="UP001359559">
    <property type="component" value="Unassembled WGS sequence"/>
</dbReference>
<organism evidence="1 2">
    <name type="scientific">Clitoria ternatea</name>
    <name type="common">Butterfly pea</name>
    <dbReference type="NCBI Taxonomy" id="43366"/>
    <lineage>
        <taxon>Eukaryota</taxon>
        <taxon>Viridiplantae</taxon>
        <taxon>Streptophyta</taxon>
        <taxon>Embryophyta</taxon>
        <taxon>Tracheophyta</taxon>
        <taxon>Spermatophyta</taxon>
        <taxon>Magnoliopsida</taxon>
        <taxon>eudicotyledons</taxon>
        <taxon>Gunneridae</taxon>
        <taxon>Pentapetalae</taxon>
        <taxon>rosids</taxon>
        <taxon>fabids</taxon>
        <taxon>Fabales</taxon>
        <taxon>Fabaceae</taxon>
        <taxon>Papilionoideae</taxon>
        <taxon>50 kb inversion clade</taxon>
        <taxon>NPAAA clade</taxon>
        <taxon>indigoferoid/millettioid clade</taxon>
        <taxon>Phaseoleae</taxon>
        <taxon>Clitoria</taxon>
    </lineage>
</organism>
<dbReference type="AlphaFoldDB" id="A0AAN9Q0D3"/>
<reference evidence="1 2" key="1">
    <citation type="submission" date="2024-01" db="EMBL/GenBank/DDBJ databases">
        <title>The genomes of 5 underutilized Papilionoideae crops provide insights into root nodulation and disease resistance.</title>
        <authorList>
            <person name="Yuan L."/>
        </authorList>
    </citation>
    <scope>NUCLEOTIDE SEQUENCE [LARGE SCALE GENOMIC DNA]</scope>
    <source>
        <strain evidence="1">LY-2023</strain>
        <tissue evidence="1">Leaf</tissue>
    </source>
</reference>